<dbReference type="PANTHER" id="PTHR42928">
    <property type="entry name" value="TRICARBOXYLATE-BINDING PROTEIN"/>
    <property type="match status" value="1"/>
</dbReference>
<dbReference type="SUPFAM" id="SSF53850">
    <property type="entry name" value="Periplasmic binding protein-like II"/>
    <property type="match status" value="1"/>
</dbReference>
<dbReference type="CDD" id="cd13578">
    <property type="entry name" value="PBP2_Bug27"/>
    <property type="match status" value="1"/>
</dbReference>
<sequence length="349" mass="36212">MLRSTFKLRALSATVSATVSTVASATALAVAAAVLAPAAHAEDPAKWPTRAITIVGGFPGGAGTDLYARKLGEGLSKELGVPIIADNRTGAGGNVASDVVARAPADGYTFLLGTAGTHAINAALYKSLAFDVEKDFTHIALLGDVPNVLLVNPKKHPEIKTCGDLIAQAKSKPGVLNYASTGNGASGHLAGAQFAHGADIKVTHVPYRGQGPAMTALLSGEVDFFFNQSAPSVPAVKSGQVVALGVTTAQRIKALPDVPTVAEACNIKGYESSTWYGLFGPAKLPPEIQKRMSEAVIKVISTPEFQAWLTDLQGIQPPADPSIAAFERIHKADIKRWADIVKMSGATVD</sequence>
<name>A0A261SAY6_9BORD</name>
<feature type="signal peptide" evidence="2">
    <location>
        <begin position="1"/>
        <end position="41"/>
    </location>
</feature>
<comment type="caution">
    <text evidence="3">The sequence shown here is derived from an EMBL/GenBank/DDBJ whole genome shotgun (WGS) entry which is preliminary data.</text>
</comment>
<dbReference type="EMBL" id="NEVM01000002">
    <property type="protein sequence ID" value="OZI34564.1"/>
    <property type="molecule type" value="Genomic_DNA"/>
</dbReference>
<keyword evidence="2" id="KW-0732">Signal</keyword>
<comment type="similarity">
    <text evidence="1">Belongs to the UPF0065 (bug) family.</text>
</comment>
<dbReference type="Pfam" id="PF03401">
    <property type="entry name" value="TctC"/>
    <property type="match status" value="1"/>
</dbReference>
<dbReference type="Gene3D" id="3.40.190.10">
    <property type="entry name" value="Periplasmic binding protein-like II"/>
    <property type="match status" value="1"/>
</dbReference>
<dbReference type="PANTHER" id="PTHR42928:SF5">
    <property type="entry name" value="BLR1237 PROTEIN"/>
    <property type="match status" value="1"/>
</dbReference>
<dbReference type="PIRSF" id="PIRSF017082">
    <property type="entry name" value="YflP"/>
    <property type="match status" value="1"/>
</dbReference>
<reference evidence="4" key="1">
    <citation type="submission" date="2017-05" db="EMBL/GenBank/DDBJ databases">
        <title>Complete and WGS of Bordetella genogroups.</title>
        <authorList>
            <person name="Spilker T."/>
            <person name="Lipuma J."/>
        </authorList>
    </citation>
    <scope>NUCLEOTIDE SEQUENCE [LARGE SCALE GENOMIC DNA]</scope>
    <source>
        <strain evidence="4">AU16122</strain>
    </source>
</reference>
<evidence type="ECO:0000313" key="3">
    <source>
        <dbReference type="EMBL" id="OZI34564.1"/>
    </source>
</evidence>
<proteinExistence type="inferred from homology"/>
<dbReference type="Proteomes" id="UP000216020">
    <property type="component" value="Unassembled WGS sequence"/>
</dbReference>
<dbReference type="InterPro" id="IPR042100">
    <property type="entry name" value="Bug_dom1"/>
</dbReference>
<feature type="chain" id="PRO_5013102589" evidence="2">
    <location>
        <begin position="42"/>
        <end position="349"/>
    </location>
</feature>
<organism evidence="3 4">
    <name type="scientific">Bordetella genomosp. 10</name>
    <dbReference type="NCBI Taxonomy" id="1416804"/>
    <lineage>
        <taxon>Bacteria</taxon>
        <taxon>Pseudomonadati</taxon>
        <taxon>Pseudomonadota</taxon>
        <taxon>Betaproteobacteria</taxon>
        <taxon>Burkholderiales</taxon>
        <taxon>Alcaligenaceae</taxon>
        <taxon>Bordetella</taxon>
    </lineage>
</organism>
<gene>
    <name evidence="3" type="ORF">CAL29_13780</name>
</gene>
<protein>
    <submittedName>
        <fullName evidence="3">C4-dicarboxylate ABC transporter</fullName>
    </submittedName>
</protein>
<dbReference type="InterPro" id="IPR005064">
    <property type="entry name" value="BUG"/>
</dbReference>
<evidence type="ECO:0000256" key="1">
    <source>
        <dbReference type="ARBA" id="ARBA00006987"/>
    </source>
</evidence>
<dbReference type="RefSeq" id="WP_094853554.1">
    <property type="nucleotide sequence ID" value="NZ_NEVM01000002.1"/>
</dbReference>
<evidence type="ECO:0000256" key="2">
    <source>
        <dbReference type="SAM" id="SignalP"/>
    </source>
</evidence>
<keyword evidence="4" id="KW-1185">Reference proteome</keyword>
<dbReference type="AlphaFoldDB" id="A0A261SAY6"/>
<dbReference type="Gene3D" id="3.40.190.150">
    <property type="entry name" value="Bordetella uptake gene, domain 1"/>
    <property type="match status" value="1"/>
</dbReference>
<accession>A0A261SAY6</accession>
<evidence type="ECO:0000313" key="4">
    <source>
        <dbReference type="Proteomes" id="UP000216020"/>
    </source>
</evidence>
<dbReference type="OrthoDB" id="8678477at2"/>